<dbReference type="Proteomes" id="UP000190027">
    <property type="component" value="Unassembled WGS sequence"/>
</dbReference>
<evidence type="ECO:0008006" key="3">
    <source>
        <dbReference type="Google" id="ProtNLM"/>
    </source>
</evidence>
<organism evidence="1 2">
    <name type="scientific">Paucidesulfovibrio gracilis DSM 16080</name>
    <dbReference type="NCBI Taxonomy" id="1121449"/>
    <lineage>
        <taxon>Bacteria</taxon>
        <taxon>Pseudomonadati</taxon>
        <taxon>Thermodesulfobacteriota</taxon>
        <taxon>Desulfovibrionia</taxon>
        <taxon>Desulfovibrionales</taxon>
        <taxon>Desulfovibrionaceae</taxon>
        <taxon>Paucidesulfovibrio</taxon>
    </lineage>
</organism>
<dbReference type="RefSeq" id="WP_078715885.1">
    <property type="nucleotide sequence ID" value="NZ_FUYC01000001.1"/>
</dbReference>
<dbReference type="STRING" id="1121449.SAMN02745704_00309"/>
<dbReference type="AlphaFoldDB" id="A0A1T4W544"/>
<sequence length="96" mass="10606">MITHEELHAALFAVLGQELPDQATRHVNEALRLAGILEQRGFEFRLLDARPKDPHSTLWKAMFSKESDLFHSENTDAALAIGIAALEALQAESAGR</sequence>
<proteinExistence type="predicted"/>
<gene>
    <name evidence="1" type="ORF">SAMN02745704_00309</name>
</gene>
<protein>
    <recommendedName>
        <fullName evidence="3">Phage ABA sandwich domain-containing protein</fullName>
    </recommendedName>
</protein>
<reference evidence="1 2" key="1">
    <citation type="submission" date="2017-02" db="EMBL/GenBank/DDBJ databases">
        <authorList>
            <person name="Peterson S.W."/>
        </authorList>
    </citation>
    <scope>NUCLEOTIDE SEQUENCE [LARGE SCALE GENOMIC DNA]</scope>
    <source>
        <strain evidence="1 2">DSM 16080</strain>
    </source>
</reference>
<accession>A0A1T4W544</accession>
<dbReference type="OrthoDB" id="5460395at2"/>
<evidence type="ECO:0000313" key="1">
    <source>
        <dbReference type="EMBL" id="SKA72178.1"/>
    </source>
</evidence>
<keyword evidence="2" id="KW-1185">Reference proteome</keyword>
<dbReference type="EMBL" id="FUYC01000001">
    <property type="protein sequence ID" value="SKA72178.1"/>
    <property type="molecule type" value="Genomic_DNA"/>
</dbReference>
<name>A0A1T4W544_9BACT</name>
<evidence type="ECO:0000313" key="2">
    <source>
        <dbReference type="Proteomes" id="UP000190027"/>
    </source>
</evidence>